<dbReference type="SUPFAM" id="SSF161098">
    <property type="entry name" value="MetI-like"/>
    <property type="match status" value="1"/>
</dbReference>
<feature type="transmembrane region" description="Helical" evidence="5">
    <location>
        <begin position="21"/>
        <end position="42"/>
    </location>
</feature>
<dbReference type="RefSeq" id="WP_163083271.1">
    <property type="nucleotide sequence ID" value="NZ_JAAAWN010000001.1"/>
</dbReference>
<feature type="transmembrane region" description="Helical" evidence="5">
    <location>
        <begin position="702"/>
        <end position="723"/>
    </location>
</feature>
<comment type="similarity">
    <text evidence="5">Belongs to the binding-protein-dependent transport system permease family.</text>
</comment>
<evidence type="ECO:0000256" key="3">
    <source>
        <dbReference type="ARBA" id="ARBA00022989"/>
    </source>
</evidence>
<dbReference type="Pfam" id="PF00528">
    <property type="entry name" value="BPD_transp_1"/>
    <property type="match status" value="1"/>
</dbReference>
<proteinExistence type="inferred from homology"/>
<reference evidence="7 8" key="1">
    <citation type="submission" date="2020-01" db="EMBL/GenBank/DDBJ databases">
        <authorList>
            <person name="Chen J."/>
            <person name="Zhu S."/>
            <person name="Yang J."/>
        </authorList>
    </citation>
    <scope>NUCLEOTIDE SEQUENCE [LARGE SCALE GENOMIC DNA]</scope>
    <source>
        <strain evidence="7 8">345S023</strain>
    </source>
</reference>
<dbReference type="GO" id="GO:0055085">
    <property type="term" value="P:transmembrane transport"/>
    <property type="evidence" value="ECO:0007669"/>
    <property type="project" value="InterPro"/>
</dbReference>
<dbReference type="PROSITE" id="PS50928">
    <property type="entry name" value="ABC_TM1"/>
    <property type="match status" value="1"/>
</dbReference>
<keyword evidence="5" id="KW-0813">Transport</keyword>
<comment type="caution">
    <text evidence="7">The sequence shown here is derived from an EMBL/GenBank/DDBJ whole genome shotgun (WGS) entry which is preliminary data.</text>
</comment>
<dbReference type="Gene3D" id="1.10.3720.10">
    <property type="entry name" value="MetI-like"/>
    <property type="match status" value="1"/>
</dbReference>
<feature type="transmembrane region" description="Helical" evidence="5">
    <location>
        <begin position="444"/>
        <end position="464"/>
    </location>
</feature>
<feature type="transmembrane region" description="Helical" evidence="5">
    <location>
        <begin position="588"/>
        <end position="607"/>
    </location>
</feature>
<evidence type="ECO:0000256" key="5">
    <source>
        <dbReference type="RuleBase" id="RU363032"/>
    </source>
</evidence>
<feature type="transmembrane region" description="Helical" evidence="5">
    <location>
        <begin position="633"/>
        <end position="653"/>
    </location>
</feature>
<feature type="transmembrane region" description="Helical" evidence="5">
    <location>
        <begin position="476"/>
        <end position="497"/>
    </location>
</feature>
<dbReference type="AlphaFoldDB" id="A0A7X5LIJ9"/>
<evidence type="ECO:0000256" key="2">
    <source>
        <dbReference type="ARBA" id="ARBA00022692"/>
    </source>
</evidence>
<dbReference type="InterPro" id="IPR000515">
    <property type="entry name" value="MetI-like"/>
</dbReference>
<protein>
    <submittedName>
        <fullName evidence="7">ABC transporter permease subunit</fullName>
    </submittedName>
</protein>
<evidence type="ECO:0000313" key="8">
    <source>
        <dbReference type="Proteomes" id="UP000470213"/>
    </source>
</evidence>
<feature type="transmembrane region" description="Helical" evidence="5">
    <location>
        <begin position="503"/>
        <end position="524"/>
    </location>
</feature>
<evidence type="ECO:0000256" key="1">
    <source>
        <dbReference type="ARBA" id="ARBA00004651"/>
    </source>
</evidence>
<evidence type="ECO:0000313" key="7">
    <source>
        <dbReference type="EMBL" id="NDV89674.1"/>
    </source>
</evidence>
<comment type="subcellular location">
    <subcellularLocation>
        <location evidence="1 5">Cell membrane</location>
        <topology evidence="1 5">Multi-pass membrane protein</topology>
    </subcellularLocation>
</comment>
<gene>
    <name evidence="7" type="ORF">GTH32_00490</name>
</gene>
<evidence type="ECO:0000259" key="6">
    <source>
        <dbReference type="PROSITE" id="PS50928"/>
    </source>
</evidence>
<evidence type="ECO:0000256" key="4">
    <source>
        <dbReference type="ARBA" id="ARBA00023136"/>
    </source>
</evidence>
<name>A0A7X5LIJ9_9ALTE</name>
<sequence>MTSDKDSINKSRQRHDKWMRHIVTMFGGLVLLTLVVLISHLISQALPLAMTPTLQQEAVYSLPEDNEFIVSGDIAADQPIIMKGQSCHLTLFNAADGTKLVQEQSYISPCEHTLSAVSLMGENTVIDISASGQVRLIPVRALFDVGTRFATKIPQVNNSANTHTSALAAGLSFSVPRALWQAKEDWKLALSQRWAALKINTSNGIFVRWVNRKNPTQIIDRQFNDVDDVVLLPGTEMMVFARKRKLYILPLQGEGKTRLLTTLSAPIKSKGLAKQLFSLQKDRTFFIQDKSSRDTHLTRWVLRPENGELGYEQTYSIALAKGETVLDVKEHANANAVAILTDKPAIRIINRVSGETVNEQELSSSVVGISWFGSRLFGYNHEKLFVWRAEHLSGVTTWNSLFYPQHYEGYAKTQEVWQTTSASDFQEAKFSLIPLLMGSIKASLLALFIALPVSLGAAIYTGFFTRNRLRHAIKPAIEMLEAVPSVLIGFIAAIWLSPKAEQFLFSFAFFLITVPITLILIALIQRKLADLIPLSVRHGSELLFACLGILVLGYISVEWAPQWLFSVLDIDGYALLSSGSESPIGKTTIVVAIALGLAISPSIYSLAEDAISSVPQDLKYASFALGATRLQTLVHVVLHVALPGIVAAIMLGFGRAFGETMIVLMVTGNTPVASWGLIEGLRALTANLAIELPEADVSSAHYQILFLTACILFGFTFVVNTVAEIIRRRLRPKGYYG</sequence>
<dbReference type="InterPro" id="IPR035906">
    <property type="entry name" value="MetI-like_sf"/>
</dbReference>
<dbReference type="CDD" id="cd06261">
    <property type="entry name" value="TM_PBP2"/>
    <property type="match status" value="1"/>
</dbReference>
<dbReference type="PANTHER" id="PTHR42727">
    <property type="entry name" value="PHOSPHATE TRANSPORT SYSTEM PERMEASE PROTEIN"/>
    <property type="match status" value="1"/>
</dbReference>
<keyword evidence="8" id="KW-1185">Reference proteome</keyword>
<accession>A0A7X5LIJ9</accession>
<keyword evidence="4 5" id="KW-0472">Membrane</keyword>
<feature type="transmembrane region" description="Helical" evidence="5">
    <location>
        <begin position="536"/>
        <end position="554"/>
    </location>
</feature>
<dbReference type="PANTHER" id="PTHR42727:SF1">
    <property type="entry name" value="PHOSPHATE TRANSPORT SYSTEM PERMEASE"/>
    <property type="match status" value="1"/>
</dbReference>
<dbReference type="GO" id="GO:0005886">
    <property type="term" value="C:plasma membrane"/>
    <property type="evidence" value="ECO:0007669"/>
    <property type="project" value="UniProtKB-SubCell"/>
</dbReference>
<dbReference type="Proteomes" id="UP000470213">
    <property type="component" value="Unassembled WGS sequence"/>
</dbReference>
<organism evidence="7 8">
    <name type="scientific">Alteromonas profundi</name>
    <dbReference type="NCBI Taxonomy" id="2696062"/>
    <lineage>
        <taxon>Bacteria</taxon>
        <taxon>Pseudomonadati</taxon>
        <taxon>Pseudomonadota</taxon>
        <taxon>Gammaproteobacteria</taxon>
        <taxon>Alteromonadales</taxon>
        <taxon>Alteromonadaceae</taxon>
        <taxon>Alteromonas/Salinimonas group</taxon>
        <taxon>Alteromonas</taxon>
    </lineage>
</organism>
<keyword evidence="2 5" id="KW-0812">Transmembrane</keyword>
<feature type="domain" description="ABC transmembrane type-1" evidence="6">
    <location>
        <begin position="436"/>
        <end position="723"/>
    </location>
</feature>
<dbReference type="EMBL" id="JAAAWN010000001">
    <property type="protein sequence ID" value="NDV89674.1"/>
    <property type="molecule type" value="Genomic_DNA"/>
</dbReference>
<keyword evidence="3 5" id="KW-1133">Transmembrane helix</keyword>